<dbReference type="SUPFAM" id="SSF46785">
    <property type="entry name" value="Winged helix' DNA-binding domain"/>
    <property type="match status" value="1"/>
</dbReference>
<sequence>MRGVTGEGHRGAELGRELSTAVVMFHEAVGARLGVSAGDQRALALLDRRGPMSAGELAEATGLTPGAITGMIDRLERAGLVRRETDPADRRRVRVSGTGDGARSEVFQGLAAAMEAVVSRYDEAEQRVIADYVGRVVEVLREQTRKLTATHTR</sequence>
<dbReference type="Pfam" id="PF01047">
    <property type="entry name" value="MarR"/>
    <property type="match status" value="1"/>
</dbReference>
<dbReference type="AlphaFoldDB" id="A0A2T0M176"/>
<dbReference type="InterPro" id="IPR039422">
    <property type="entry name" value="MarR/SlyA-like"/>
</dbReference>
<keyword evidence="3" id="KW-0804">Transcription</keyword>
<dbReference type="PROSITE" id="PS01117">
    <property type="entry name" value="HTH_MARR_1"/>
    <property type="match status" value="1"/>
</dbReference>
<dbReference type="InterPro" id="IPR011991">
    <property type="entry name" value="ArsR-like_HTH"/>
</dbReference>
<feature type="domain" description="HTH marR-type" evidence="4">
    <location>
        <begin position="11"/>
        <end position="138"/>
    </location>
</feature>
<dbReference type="SMART" id="SM00347">
    <property type="entry name" value="HTH_MARR"/>
    <property type="match status" value="1"/>
</dbReference>
<dbReference type="EMBL" id="PVNH01000002">
    <property type="protein sequence ID" value="PRX50328.1"/>
    <property type="molecule type" value="Genomic_DNA"/>
</dbReference>
<keyword evidence="6" id="KW-1185">Reference proteome</keyword>
<dbReference type="PANTHER" id="PTHR33164">
    <property type="entry name" value="TRANSCRIPTIONAL REGULATOR, MARR FAMILY"/>
    <property type="match status" value="1"/>
</dbReference>
<dbReference type="InterPro" id="IPR023187">
    <property type="entry name" value="Tscrpt_reg_MarR-type_CS"/>
</dbReference>
<protein>
    <submittedName>
        <fullName evidence="5">DNA-binding MarR family transcriptional regulator</fullName>
    </submittedName>
</protein>
<evidence type="ECO:0000259" key="4">
    <source>
        <dbReference type="PROSITE" id="PS50995"/>
    </source>
</evidence>
<dbReference type="Proteomes" id="UP000238362">
    <property type="component" value="Unassembled WGS sequence"/>
</dbReference>
<dbReference type="GO" id="GO:0003700">
    <property type="term" value="F:DNA-binding transcription factor activity"/>
    <property type="evidence" value="ECO:0007669"/>
    <property type="project" value="InterPro"/>
</dbReference>
<dbReference type="PROSITE" id="PS50995">
    <property type="entry name" value="HTH_MARR_2"/>
    <property type="match status" value="1"/>
</dbReference>
<dbReference type="InterPro" id="IPR036390">
    <property type="entry name" value="WH_DNA-bd_sf"/>
</dbReference>
<comment type="caution">
    <text evidence="5">The sequence shown here is derived from an EMBL/GenBank/DDBJ whole genome shotgun (WGS) entry which is preliminary data.</text>
</comment>
<dbReference type="InterPro" id="IPR000835">
    <property type="entry name" value="HTH_MarR-typ"/>
</dbReference>
<evidence type="ECO:0000313" key="6">
    <source>
        <dbReference type="Proteomes" id="UP000238362"/>
    </source>
</evidence>
<evidence type="ECO:0000313" key="5">
    <source>
        <dbReference type="EMBL" id="PRX50328.1"/>
    </source>
</evidence>
<dbReference type="GO" id="GO:0003677">
    <property type="term" value="F:DNA binding"/>
    <property type="evidence" value="ECO:0007669"/>
    <property type="project" value="UniProtKB-KW"/>
</dbReference>
<evidence type="ECO:0000256" key="1">
    <source>
        <dbReference type="ARBA" id="ARBA00023015"/>
    </source>
</evidence>
<dbReference type="PRINTS" id="PR00598">
    <property type="entry name" value="HTHMARR"/>
</dbReference>
<dbReference type="Gene3D" id="1.10.10.10">
    <property type="entry name" value="Winged helix-like DNA-binding domain superfamily/Winged helix DNA-binding domain"/>
    <property type="match status" value="1"/>
</dbReference>
<keyword evidence="1" id="KW-0805">Transcription regulation</keyword>
<keyword evidence="2 5" id="KW-0238">DNA-binding</keyword>
<dbReference type="PANTHER" id="PTHR33164:SF106">
    <property type="entry name" value="TRANSCRIPTIONAL REGULATORY PROTEIN"/>
    <property type="match status" value="1"/>
</dbReference>
<gene>
    <name evidence="5" type="ORF">B0I33_102449</name>
</gene>
<accession>A0A2T0M176</accession>
<reference evidence="5 6" key="1">
    <citation type="submission" date="2018-03" db="EMBL/GenBank/DDBJ databases">
        <title>Genomic Encyclopedia of Type Strains, Phase III (KMG-III): the genomes of soil and plant-associated and newly described type strains.</title>
        <authorList>
            <person name="Whitman W."/>
        </authorList>
    </citation>
    <scope>NUCLEOTIDE SEQUENCE [LARGE SCALE GENOMIC DNA]</scope>
    <source>
        <strain evidence="5 6">CGMCC 4.7125</strain>
    </source>
</reference>
<evidence type="ECO:0000256" key="2">
    <source>
        <dbReference type="ARBA" id="ARBA00023125"/>
    </source>
</evidence>
<evidence type="ECO:0000256" key="3">
    <source>
        <dbReference type="ARBA" id="ARBA00023163"/>
    </source>
</evidence>
<dbReference type="GO" id="GO:0006950">
    <property type="term" value="P:response to stress"/>
    <property type="evidence" value="ECO:0007669"/>
    <property type="project" value="TreeGrafter"/>
</dbReference>
<dbReference type="InterPro" id="IPR036388">
    <property type="entry name" value="WH-like_DNA-bd_sf"/>
</dbReference>
<organism evidence="5 6">
    <name type="scientific">Prauserella shujinwangii</name>
    <dbReference type="NCBI Taxonomy" id="1453103"/>
    <lineage>
        <taxon>Bacteria</taxon>
        <taxon>Bacillati</taxon>
        <taxon>Actinomycetota</taxon>
        <taxon>Actinomycetes</taxon>
        <taxon>Pseudonocardiales</taxon>
        <taxon>Pseudonocardiaceae</taxon>
        <taxon>Prauserella</taxon>
    </lineage>
</organism>
<name>A0A2T0M176_9PSEU</name>
<proteinExistence type="predicted"/>
<dbReference type="CDD" id="cd00090">
    <property type="entry name" value="HTH_ARSR"/>
    <property type="match status" value="1"/>
</dbReference>